<evidence type="ECO:0000313" key="1">
    <source>
        <dbReference type="EMBL" id="SZX73595.1"/>
    </source>
</evidence>
<gene>
    <name evidence="1" type="ORF">BQ4739_LOCUS13853</name>
</gene>
<dbReference type="AlphaFoldDB" id="A0A383W7G7"/>
<sequence>MVSMLCCYLTRAAAVLIAYPGATIIGNDIDCGQQQSPASSGSSGCRVCCRDLAAVEAECRGLPSCAAFVFDDASGCAELKSAAHPRFLSCSGRGSRRCRLLSLQDHTSDGATTYVLLSLKSGRQQQQQQQQQQGMPGDAAAGTDIAVAAADAGGRPADAATAAISAAAAFGR</sequence>
<dbReference type="EMBL" id="FNXT01001194">
    <property type="protein sequence ID" value="SZX73595.1"/>
    <property type="molecule type" value="Genomic_DNA"/>
</dbReference>
<evidence type="ECO:0000313" key="2">
    <source>
        <dbReference type="Proteomes" id="UP000256970"/>
    </source>
</evidence>
<organism evidence="1 2">
    <name type="scientific">Tetradesmus obliquus</name>
    <name type="common">Green alga</name>
    <name type="synonym">Acutodesmus obliquus</name>
    <dbReference type="NCBI Taxonomy" id="3088"/>
    <lineage>
        <taxon>Eukaryota</taxon>
        <taxon>Viridiplantae</taxon>
        <taxon>Chlorophyta</taxon>
        <taxon>core chlorophytes</taxon>
        <taxon>Chlorophyceae</taxon>
        <taxon>CS clade</taxon>
        <taxon>Sphaeropleales</taxon>
        <taxon>Scenedesmaceae</taxon>
        <taxon>Tetradesmus</taxon>
    </lineage>
</organism>
<protein>
    <submittedName>
        <fullName evidence="1">Uncharacterized protein</fullName>
    </submittedName>
</protein>
<accession>A0A383W7G7</accession>
<name>A0A383W7G7_TETOB</name>
<reference evidence="1 2" key="1">
    <citation type="submission" date="2016-10" db="EMBL/GenBank/DDBJ databases">
        <authorList>
            <person name="Cai Z."/>
        </authorList>
    </citation>
    <scope>NUCLEOTIDE SEQUENCE [LARGE SCALE GENOMIC DNA]</scope>
</reference>
<keyword evidence="2" id="KW-1185">Reference proteome</keyword>
<dbReference type="Proteomes" id="UP000256970">
    <property type="component" value="Unassembled WGS sequence"/>
</dbReference>
<proteinExistence type="predicted"/>